<evidence type="ECO:0000256" key="3">
    <source>
        <dbReference type="ARBA" id="ARBA00022845"/>
    </source>
</evidence>
<organism evidence="6 7">
    <name type="scientific">Desulfobacca acetoxidans (strain ATCC 700848 / DSM 11109 / ASRB2)</name>
    <dbReference type="NCBI Taxonomy" id="880072"/>
    <lineage>
        <taxon>Bacteria</taxon>
        <taxon>Pseudomonadati</taxon>
        <taxon>Thermodesulfobacteriota</taxon>
        <taxon>Desulfobaccia</taxon>
        <taxon>Desulfobaccales</taxon>
        <taxon>Desulfobaccaceae</taxon>
        <taxon>Desulfobacca</taxon>
    </lineage>
</organism>
<dbReference type="HAMAP" id="MF_00167">
    <property type="entry name" value="CsrA"/>
    <property type="match status" value="1"/>
</dbReference>
<dbReference type="GO" id="GO:0045947">
    <property type="term" value="P:negative regulation of translational initiation"/>
    <property type="evidence" value="ECO:0007669"/>
    <property type="project" value="UniProtKB-UniRule"/>
</dbReference>
<keyword evidence="1 5" id="KW-0963">Cytoplasm</keyword>
<dbReference type="PANTHER" id="PTHR34984">
    <property type="entry name" value="CARBON STORAGE REGULATOR"/>
    <property type="match status" value="1"/>
</dbReference>
<dbReference type="InterPro" id="IPR003751">
    <property type="entry name" value="CsrA"/>
</dbReference>
<dbReference type="Gene3D" id="2.60.40.4380">
    <property type="entry name" value="Translational regulator CsrA"/>
    <property type="match status" value="1"/>
</dbReference>
<reference evidence="7" key="2">
    <citation type="submission" date="2011-03" db="EMBL/GenBank/DDBJ databases">
        <title>The complete genome of Desulfobacca acetoxidans DSM 11109.</title>
        <authorList>
            <consortium name="US DOE Joint Genome Institute (JGI-PGF)"/>
            <person name="Lucas S."/>
            <person name="Copeland A."/>
            <person name="Lapidus A."/>
            <person name="Bruce D."/>
            <person name="Goodwin L."/>
            <person name="Pitluck S."/>
            <person name="Peters L."/>
            <person name="Kyrpides N."/>
            <person name="Mavromatis K."/>
            <person name="Ivanova N."/>
            <person name="Ovchinnikova G."/>
            <person name="Teshima H."/>
            <person name="Detter J.C."/>
            <person name="Han C."/>
            <person name="Land M."/>
            <person name="Hauser L."/>
            <person name="Markowitz V."/>
            <person name="Cheng J.-F."/>
            <person name="Hugenholtz P."/>
            <person name="Woyke T."/>
            <person name="Wu D."/>
            <person name="Spring S."/>
            <person name="Schueler E."/>
            <person name="Brambilla E."/>
            <person name="Klenk H.-P."/>
            <person name="Eisen J.A."/>
        </authorList>
    </citation>
    <scope>NUCLEOTIDE SEQUENCE [LARGE SCALE GENOMIC DNA]</scope>
    <source>
        <strain evidence="7">ATCC 700848 / DSM 11109 / ASRB2</strain>
    </source>
</reference>
<evidence type="ECO:0000313" key="7">
    <source>
        <dbReference type="Proteomes" id="UP000000483"/>
    </source>
</evidence>
<dbReference type="KEGG" id="dao:Desac_1051"/>
<comment type="subunit">
    <text evidence="5">Homodimer; the beta-strands of each monomer intercalate to form a hydrophobic core, while the alpha-helices form wings that extend away from the core.</text>
</comment>
<protein>
    <recommendedName>
        <fullName evidence="5">Translational regulator CsrA</fullName>
    </recommendedName>
</protein>
<dbReference type="FunFam" id="2.60.40.4380:FF:000002">
    <property type="entry name" value="Translational regulator CsrA"/>
    <property type="match status" value="1"/>
</dbReference>
<keyword evidence="7" id="KW-1185">Reference proteome</keyword>
<dbReference type="GO" id="GO:0044781">
    <property type="term" value="P:bacterial-type flagellum organization"/>
    <property type="evidence" value="ECO:0007669"/>
    <property type="project" value="UniProtKB-KW"/>
</dbReference>
<name>F2NH73_DESAR</name>
<evidence type="ECO:0000256" key="1">
    <source>
        <dbReference type="ARBA" id="ARBA00022490"/>
    </source>
</evidence>
<dbReference type="GO" id="GO:0006402">
    <property type="term" value="P:mRNA catabolic process"/>
    <property type="evidence" value="ECO:0007669"/>
    <property type="project" value="InterPro"/>
</dbReference>
<evidence type="ECO:0000313" key="6">
    <source>
        <dbReference type="EMBL" id="AEB08915.1"/>
    </source>
</evidence>
<dbReference type="NCBIfam" id="NF002469">
    <property type="entry name" value="PRK01712.1"/>
    <property type="match status" value="1"/>
</dbReference>
<comment type="function">
    <text evidence="5">A translational regulator that binds mRNA to regulate translation initiation and/or mRNA stability. Usually binds in the 5'-UTR at or near the Shine-Dalgarno sequence preventing ribosome-binding, thus repressing translation. Its main target seems to be the major flagellin gene, while its function is anatagonized by FliW.</text>
</comment>
<keyword evidence="3 5" id="KW-0810">Translation regulation</keyword>
<dbReference type="Pfam" id="PF02599">
    <property type="entry name" value="CsrA"/>
    <property type="match status" value="1"/>
</dbReference>
<dbReference type="GO" id="GO:0005829">
    <property type="term" value="C:cytosol"/>
    <property type="evidence" value="ECO:0007669"/>
    <property type="project" value="TreeGrafter"/>
</dbReference>
<dbReference type="STRING" id="880072.Desac_1051"/>
<dbReference type="EMBL" id="CP002629">
    <property type="protein sequence ID" value="AEB08915.1"/>
    <property type="molecule type" value="Genomic_DNA"/>
</dbReference>
<proteinExistence type="inferred from homology"/>
<dbReference type="SUPFAM" id="SSF117130">
    <property type="entry name" value="CsrA-like"/>
    <property type="match status" value="1"/>
</dbReference>
<dbReference type="GO" id="GO:0048027">
    <property type="term" value="F:mRNA 5'-UTR binding"/>
    <property type="evidence" value="ECO:0007669"/>
    <property type="project" value="UniProtKB-UniRule"/>
</dbReference>
<keyword evidence="2 5" id="KW-0678">Repressor</keyword>
<dbReference type="GO" id="GO:0006109">
    <property type="term" value="P:regulation of carbohydrate metabolic process"/>
    <property type="evidence" value="ECO:0007669"/>
    <property type="project" value="InterPro"/>
</dbReference>
<gene>
    <name evidence="5" type="primary">csrA</name>
    <name evidence="6" type="ordered locus">Desac_1051</name>
</gene>
<evidence type="ECO:0000256" key="2">
    <source>
        <dbReference type="ARBA" id="ARBA00022491"/>
    </source>
</evidence>
<keyword evidence="5" id="KW-1005">Bacterial flagellum biogenesis</keyword>
<dbReference type="AlphaFoldDB" id="F2NH73"/>
<keyword evidence="4 5" id="KW-0694">RNA-binding</keyword>
<dbReference type="GO" id="GO:1902208">
    <property type="term" value="P:regulation of bacterial-type flagellum assembly"/>
    <property type="evidence" value="ECO:0007669"/>
    <property type="project" value="UniProtKB-UniRule"/>
</dbReference>
<dbReference type="OrthoDB" id="9809061at2"/>
<dbReference type="InterPro" id="IPR036107">
    <property type="entry name" value="CsrA_sf"/>
</dbReference>
<comment type="similarity">
    <text evidence="5">Belongs to the CsrA/RsmA family.</text>
</comment>
<comment type="subcellular location">
    <subcellularLocation>
        <location evidence="5">Cytoplasm</location>
    </subcellularLocation>
</comment>
<reference evidence="6 7" key="1">
    <citation type="journal article" date="2011" name="Stand. Genomic Sci.">
        <title>Complete genome sequence of the acetate-degrading sulfate reducer Desulfobacca acetoxidans type strain (ASRB2).</title>
        <authorList>
            <person name="Goker M."/>
            <person name="Teshima H."/>
            <person name="Lapidus A."/>
            <person name="Nolan M."/>
            <person name="Lucas S."/>
            <person name="Hammon N."/>
            <person name="Deshpande S."/>
            <person name="Cheng J.F."/>
            <person name="Tapia R."/>
            <person name="Han C."/>
            <person name="Goodwin L."/>
            <person name="Pitluck S."/>
            <person name="Huntemann M."/>
            <person name="Liolios K."/>
            <person name="Ivanova N."/>
            <person name="Pagani I."/>
            <person name="Mavromatis K."/>
            <person name="Ovchinikova G."/>
            <person name="Pati A."/>
            <person name="Chen A."/>
            <person name="Palaniappan K."/>
            <person name="Land M."/>
            <person name="Hauser L."/>
            <person name="Brambilla E.M."/>
            <person name="Rohde M."/>
            <person name="Spring S."/>
            <person name="Detter J.C."/>
            <person name="Woyke T."/>
            <person name="Bristow J."/>
            <person name="Eisen J.A."/>
            <person name="Markowitz V."/>
            <person name="Hugenholtz P."/>
            <person name="Kyrpides N.C."/>
            <person name="Klenk H.P."/>
        </authorList>
    </citation>
    <scope>NUCLEOTIDE SEQUENCE [LARGE SCALE GENOMIC DNA]</scope>
    <source>
        <strain evidence="7">ATCC 700848 / DSM 11109 / ASRB2</strain>
    </source>
</reference>
<evidence type="ECO:0000256" key="4">
    <source>
        <dbReference type="ARBA" id="ARBA00022884"/>
    </source>
</evidence>
<dbReference type="NCBIfam" id="TIGR00202">
    <property type="entry name" value="csrA"/>
    <property type="match status" value="1"/>
</dbReference>
<dbReference type="Proteomes" id="UP000000483">
    <property type="component" value="Chromosome"/>
</dbReference>
<dbReference type="RefSeq" id="WP_013706027.1">
    <property type="nucleotide sequence ID" value="NC_015388.1"/>
</dbReference>
<dbReference type="PANTHER" id="PTHR34984:SF1">
    <property type="entry name" value="CARBON STORAGE REGULATOR"/>
    <property type="match status" value="1"/>
</dbReference>
<dbReference type="HOGENOM" id="CLU_164837_0_1_7"/>
<evidence type="ECO:0000256" key="5">
    <source>
        <dbReference type="HAMAP-Rule" id="MF_00167"/>
    </source>
</evidence>
<sequence length="69" mass="7853">MLIFTRRIGESIRIGHDIRVRIIDIKGKQVRLGIEAPPEVIVHREEIYLRINETNAQSHENAGGDPVPD</sequence>
<accession>F2NH73</accession>
<dbReference type="eggNOG" id="COG1551">
    <property type="taxonomic scope" value="Bacteria"/>
</dbReference>